<dbReference type="EMBL" id="LWHQ01000064">
    <property type="protein sequence ID" value="OAS18069.1"/>
    <property type="molecule type" value="Genomic_DNA"/>
</dbReference>
<reference evidence="9 10" key="1">
    <citation type="submission" date="2016-04" db="EMBL/GenBank/DDBJ databases">
        <authorList>
            <person name="Evans L.H."/>
            <person name="Alamgir A."/>
            <person name="Owens N."/>
            <person name="Weber N.D."/>
            <person name="Virtaneva K."/>
            <person name="Barbian K."/>
            <person name="Babar A."/>
            <person name="Rosenke K."/>
        </authorList>
    </citation>
    <scope>NUCLEOTIDE SEQUENCE [LARGE SCALE GENOMIC DNA]</scope>
    <source>
        <strain evidence="9 10">PMB02</strain>
    </source>
</reference>
<protein>
    <submittedName>
        <fullName evidence="9">Acyl-CoA dehydrogenase</fullName>
    </submittedName>
</protein>
<organism evidence="9 10">
    <name type="scientific">Methylobacterium platani</name>
    <dbReference type="NCBI Taxonomy" id="427683"/>
    <lineage>
        <taxon>Bacteria</taxon>
        <taxon>Pseudomonadati</taxon>
        <taxon>Pseudomonadota</taxon>
        <taxon>Alphaproteobacteria</taxon>
        <taxon>Hyphomicrobiales</taxon>
        <taxon>Methylobacteriaceae</taxon>
        <taxon>Methylobacterium</taxon>
    </lineage>
</organism>
<dbReference type="PANTHER" id="PTHR43884">
    <property type="entry name" value="ACYL-COA DEHYDROGENASE"/>
    <property type="match status" value="1"/>
</dbReference>
<evidence type="ECO:0000313" key="10">
    <source>
        <dbReference type="Proteomes" id="UP000078316"/>
    </source>
</evidence>
<dbReference type="SUPFAM" id="SSF47203">
    <property type="entry name" value="Acyl-CoA dehydrogenase C-terminal domain-like"/>
    <property type="match status" value="1"/>
</dbReference>
<sequence length="388" mass="42748">MDFALSEQQESIRSAILTLCGRFGDAYWTERDRHGGFPDEFHAALARDGWLGICIPEAYGGVGLGIAEAAIMMGAIAESGAGMSGASAVHMNIFGLNPVVVFGTEAQKRRMLPPLIAGEHKACFAVTEPNTGLDTTRLRTRAERRGDRYVVNGQKVWISTAQVADRMLLLARTTPIEQTKRPADGLSLFYCRIDRDRVEAREIDKMGRKCVDTNQVFFDDFEIPVEDRIGEEGEGFRYILHGMNAERILIAAEAVGLGRAALARAVAYAKDRVVFDRPIGQNQAIQHPLAESWMKLEAAWLATLSAAWHFDSGKPAGPMANTAKYLAGEAGFEACERAVMSHGGFGYAREYQVERYLREVMITRIAPVSPQLILCFIAEKVLGLPKSY</sequence>
<keyword evidence="5" id="KW-0560">Oxidoreductase</keyword>
<dbReference type="Pfam" id="PF00441">
    <property type="entry name" value="Acyl-CoA_dh_1"/>
    <property type="match status" value="1"/>
</dbReference>
<dbReference type="InterPro" id="IPR009075">
    <property type="entry name" value="AcylCo_DH/oxidase_C"/>
</dbReference>
<evidence type="ECO:0000259" key="6">
    <source>
        <dbReference type="Pfam" id="PF00441"/>
    </source>
</evidence>
<dbReference type="PANTHER" id="PTHR43884:SF12">
    <property type="entry name" value="ISOVALERYL-COA DEHYDROGENASE, MITOCHONDRIAL-RELATED"/>
    <property type="match status" value="1"/>
</dbReference>
<dbReference type="InterPro" id="IPR036250">
    <property type="entry name" value="AcylCo_DH-like_C"/>
</dbReference>
<dbReference type="Gene3D" id="1.10.540.10">
    <property type="entry name" value="Acyl-CoA dehydrogenase/oxidase, N-terminal domain"/>
    <property type="match status" value="1"/>
</dbReference>
<evidence type="ECO:0000313" key="9">
    <source>
        <dbReference type="EMBL" id="OAS18069.1"/>
    </source>
</evidence>
<proteinExistence type="inferred from homology"/>
<keyword evidence="3 5" id="KW-0285">Flavoprotein</keyword>
<dbReference type="Pfam" id="PF02770">
    <property type="entry name" value="Acyl-CoA_dh_M"/>
    <property type="match status" value="1"/>
</dbReference>
<dbReference type="InterPro" id="IPR037069">
    <property type="entry name" value="AcylCoA_DH/ox_N_sf"/>
</dbReference>
<dbReference type="InterPro" id="IPR006091">
    <property type="entry name" value="Acyl-CoA_Oxase/DH_mid-dom"/>
</dbReference>
<dbReference type="InterPro" id="IPR046373">
    <property type="entry name" value="Acyl-CoA_Oxase/DH_mid-dom_sf"/>
</dbReference>
<dbReference type="SUPFAM" id="SSF56645">
    <property type="entry name" value="Acyl-CoA dehydrogenase NM domain-like"/>
    <property type="match status" value="1"/>
</dbReference>
<keyword evidence="4 5" id="KW-0274">FAD</keyword>
<dbReference type="InterPro" id="IPR013786">
    <property type="entry name" value="AcylCoA_DH/ox_N"/>
</dbReference>
<accession>A0A179S1S5</accession>
<dbReference type="STRING" id="427683.A5481_27020"/>
<comment type="cofactor">
    <cofactor evidence="1 5">
        <name>FAD</name>
        <dbReference type="ChEBI" id="CHEBI:57692"/>
    </cofactor>
</comment>
<comment type="similarity">
    <text evidence="2 5">Belongs to the acyl-CoA dehydrogenase family.</text>
</comment>
<dbReference type="FunFam" id="2.40.110.10:FF:000014">
    <property type="entry name" value="Probable acyl-CoA dehydrogenase"/>
    <property type="match status" value="1"/>
</dbReference>
<dbReference type="GO" id="GO:0003995">
    <property type="term" value="F:acyl-CoA dehydrogenase activity"/>
    <property type="evidence" value="ECO:0007669"/>
    <property type="project" value="TreeGrafter"/>
</dbReference>
<name>A0A179S1S5_9HYPH</name>
<dbReference type="Proteomes" id="UP000078316">
    <property type="component" value="Unassembled WGS sequence"/>
</dbReference>
<dbReference type="Gene3D" id="2.40.110.10">
    <property type="entry name" value="Butyryl-CoA Dehydrogenase, subunit A, domain 2"/>
    <property type="match status" value="1"/>
</dbReference>
<comment type="caution">
    <text evidence="9">The sequence shown here is derived from an EMBL/GenBank/DDBJ whole genome shotgun (WGS) entry which is preliminary data.</text>
</comment>
<dbReference type="InterPro" id="IPR009100">
    <property type="entry name" value="AcylCoA_DH/oxidase_NM_dom_sf"/>
</dbReference>
<dbReference type="AlphaFoldDB" id="A0A179S1S5"/>
<dbReference type="RefSeq" id="WP_048432982.1">
    <property type="nucleotide sequence ID" value="NZ_LWHQ01000064.1"/>
</dbReference>
<evidence type="ECO:0000256" key="5">
    <source>
        <dbReference type="RuleBase" id="RU362125"/>
    </source>
</evidence>
<evidence type="ECO:0000259" key="8">
    <source>
        <dbReference type="Pfam" id="PF02771"/>
    </source>
</evidence>
<dbReference type="Gene3D" id="1.20.140.10">
    <property type="entry name" value="Butyryl-CoA Dehydrogenase, subunit A, domain 3"/>
    <property type="match status" value="1"/>
</dbReference>
<gene>
    <name evidence="9" type="ORF">A5481_27020</name>
</gene>
<feature type="domain" description="Acyl-CoA oxidase/dehydrogenase middle" evidence="7">
    <location>
        <begin position="123"/>
        <end position="220"/>
    </location>
</feature>
<evidence type="ECO:0000256" key="4">
    <source>
        <dbReference type="ARBA" id="ARBA00022827"/>
    </source>
</evidence>
<dbReference type="GO" id="GO:0050660">
    <property type="term" value="F:flavin adenine dinucleotide binding"/>
    <property type="evidence" value="ECO:0007669"/>
    <property type="project" value="InterPro"/>
</dbReference>
<evidence type="ECO:0000256" key="3">
    <source>
        <dbReference type="ARBA" id="ARBA00022630"/>
    </source>
</evidence>
<dbReference type="FunFam" id="1.20.140.10:FF:000012">
    <property type="entry name" value="Acyl-CoA dehydrogenase fadE12"/>
    <property type="match status" value="1"/>
</dbReference>
<feature type="domain" description="Acyl-CoA dehydrogenase/oxidase N-terminal" evidence="8">
    <location>
        <begin position="6"/>
        <end position="119"/>
    </location>
</feature>
<evidence type="ECO:0000256" key="2">
    <source>
        <dbReference type="ARBA" id="ARBA00009347"/>
    </source>
</evidence>
<dbReference type="Pfam" id="PF02771">
    <property type="entry name" value="Acyl-CoA_dh_N"/>
    <property type="match status" value="1"/>
</dbReference>
<feature type="domain" description="Acyl-CoA dehydrogenase/oxidase C-terminal" evidence="6">
    <location>
        <begin position="233"/>
        <end position="366"/>
    </location>
</feature>
<evidence type="ECO:0000256" key="1">
    <source>
        <dbReference type="ARBA" id="ARBA00001974"/>
    </source>
</evidence>
<dbReference type="PIRSF" id="PIRSF016578">
    <property type="entry name" value="HsaA"/>
    <property type="match status" value="1"/>
</dbReference>
<evidence type="ECO:0000259" key="7">
    <source>
        <dbReference type="Pfam" id="PF02770"/>
    </source>
</evidence>
<dbReference type="OrthoDB" id="9775090at2"/>